<organism evidence="2 3">
    <name type="scientific">Gigaspora margarita</name>
    <dbReference type="NCBI Taxonomy" id="4874"/>
    <lineage>
        <taxon>Eukaryota</taxon>
        <taxon>Fungi</taxon>
        <taxon>Fungi incertae sedis</taxon>
        <taxon>Mucoromycota</taxon>
        <taxon>Glomeromycotina</taxon>
        <taxon>Glomeromycetes</taxon>
        <taxon>Diversisporales</taxon>
        <taxon>Gigasporaceae</taxon>
        <taxon>Gigaspora</taxon>
    </lineage>
</organism>
<evidence type="ECO:0000313" key="2">
    <source>
        <dbReference type="EMBL" id="CAG8620226.1"/>
    </source>
</evidence>
<feature type="compositionally biased region" description="Basic residues" evidence="1">
    <location>
        <begin position="155"/>
        <end position="166"/>
    </location>
</feature>
<dbReference type="Proteomes" id="UP000789901">
    <property type="component" value="Unassembled WGS sequence"/>
</dbReference>
<proteinExistence type="predicted"/>
<accession>A0ABN7UN07</accession>
<dbReference type="EMBL" id="CAJVQB010003870">
    <property type="protein sequence ID" value="CAG8620226.1"/>
    <property type="molecule type" value="Genomic_DNA"/>
</dbReference>
<dbReference type="InterPro" id="IPR036875">
    <property type="entry name" value="Znf_CCHC_sf"/>
</dbReference>
<dbReference type="SUPFAM" id="SSF57756">
    <property type="entry name" value="Retrovirus zinc finger-like domains"/>
    <property type="match status" value="1"/>
</dbReference>
<evidence type="ECO:0000313" key="3">
    <source>
        <dbReference type="Proteomes" id="UP000789901"/>
    </source>
</evidence>
<reference evidence="2 3" key="1">
    <citation type="submission" date="2021-06" db="EMBL/GenBank/DDBJ databases">
        <authorList>
            <person name="Kallberg Y."/>
            <person name="Tangrot J."/>
            <person name="Rosling A."/>
        </authorList>
    </citation>
    <scope>NUCLEOTIDE SEQUENCE [LARGE SCALE GENOMIC DNA]</scope>
    <source>
        <strain evidence="2 3">120-4 pot B 10/14</strain>
    </source>
</reference>
<gene>
    <name evidence="2" type="ORF">GMARGA_LOCUS7802</name>
</gene>
<name>A0ABN7UN07_GIGMA</name>
<comment type="caution">
    <text evidence="2">The sequence shown here is derived from an EMBL/GenBank/DDBJ whole genome shotgun (WGS) entry which is preliminary data.</text>
</comment>
<evidence type="ECO:0000256" key="1">
    <source>
        <dbReference type="SAM" id="MobiDB-lite"/>
    </source>
</evidence>
<protein>
    <submittedName>
        <fullName evidence="2">26482_t:CDS:1</fullName>
    </submittedName>
</protein>
<keyword evidence="3" id="KW-1185">Reference proteome</keyword>
<feature type="region of interest" description="Disordered" evidence="1">
    <location>
        <begin position="145"/>
        <end position="184"/>
    </location>
</feature>
<sequence>MLSSYLNVHEHDTINILSPSYSNIYQHGFMNALSSPYPNDYDLAGSSQNVYNFDLLGSSLQLNNDVLIKSDVETRSVFVSSLLDDIPQNCIQEVWKITRHRKQQLDPQYIIILNDTNNIDEFVNKMIHFIENTKKNMHNQNENINPMDVGDPLMVRHKGRQPKRYKSRGELPKKKAAKIESSNVESKKREKYCQKCKGTGHYAPRCPN</sequence>